<protein>
    <recommendedName>
        <fullName evidence="2">Thiamine pyrophosphate enzyme TPP-binding domain-containing protein</fullName>
    </recommendedName>
</protein>
<comment type="similarity">
    <text evidence="1">Belongs to the TPP enzyme family.</text>
</comment>
<reference evidence="3 4" key="1">
    <citation type="submission" date="2016-03" db="EMBL/GenBank/DDBJ databases">
        <title>Comparative genomics of Pseudogymnoascus destructans, the fungus causing white-nose syndrome of bats.</title>
        <authorList>
            <person name="Palmer J.M."/>
            <person name="Drees K.P."/>
            <person name="Foster J.T."/>
            <person name="Lindner D.L."/>
        </authorList>
    </citation>
    <scope>NUCLEOTIDE SEQUENCE [LARGE SCALE GENOMIC DNA]</scope>
    <source>
        <strain evidence="3 4">UAMH 10579</strain>
    </source>
</reference>
<organism evidence="3 4">
    <name type="scientific">Pseudogymnoascus verrucosus</name>
    <dbReference type="NCBI Taxonomy" id="342668"/>
    <lineage>
        <taxon>Eukaryota</taxon>
        <taxon>Fungi</taxon>
        <taxon>Dikarya</taxon>
        <taxon>Ascomycota</taxon>
        <taxon>Pezizomycotina</taxon>
        <taxon>Leotiomycetes</taxon>
        <taxon>Thelebolales</taxon>
        <taxon>Thelebolaceae</taxon>
        <taxon>Pseudogymnoascus</taxon>
    </lineage>
</organism>
<dbReference type="RefSeq" id="XP_018132307.1">
    <property type="nucleotide sequence ID" value="XM_018273048.1"/>
</dbReference>
<dbReference type="Proteomes" id="UP000091956">
    <property type="component" value="Unassembled WGS sequence"/>
</dbReference>
<dbReference type="Gene3D" id="3.40.50.970">
    <property type="match status" value="2"/>
</dbReference>
<dbReference type="GO" id="GO:0030976">
    <property type="term" value="F:thiamine pyrophosphate binding"/>
    <property type="evidence" value="ECO:0007669"/>
    <property type="project" value="InterPro"/>
</dbReference>
<evidence type="ECO:0000313" key="3">
    <source>
        <dbReference type="EMBL" id="OBT98574.1"/>
    </source>
</evidence>
<dbReference type="GO" id="GO:0009097">
    <property type="term" value="P:isoleucine biosynthetic process"/>
    <property type="evidence" value="ECO:0007669"/>
    <property type="project" value="TreeGrafter"/>
</dbReference>
<gene>
    <name evidence="3" type="ORF">VE01_03561</name>
</gene>
<dbReference type="GO" id="GO:0009099">
    <property type="term" value="P:L-valine biosynthetic process"/>
    <property type="evidence" value="ECO:0007669"/>
    <property type="project" value="TreeGrafter"/>
</dbReference>
<evidence type="ECO:0000256" key="1">
    <source>
        <dbReference type="ARBA" id="ARBA00007812"/>
    </source>
</evidence>
<reference evidence="4" key="2">
    <citation type="journal article" date="2018" name="Nat. Commun.">
        <title>Extreme sensitivity to ultraviolet light in the fungal pathogen causing white-nose syndrome of bats.</title>
        <authorList>
            <person name="Palmer J.M."/>
            <person name="Drees K.P."/>
            <person name="Foster J.T."/>
            <person name="Lindner D.L."/>
        </authorList>
    </citation>
    <scope>NUCLEOTIDE SEQUENCE [LARGE SCALE GENOMIC DNA]</scope>
    <source>
        <strain evidence="4">UAMH 10579</strain>
    </source>
</reference>
<dbReference type="InterPro" id="IPR011766">
    <property type="entry name" value="TPP_enzyme_TPP-bd"/>
</dbReference>
<dbReference type="GO" id="GO:0003984">
    <property type="term" value="F:acetolactate synthase activity"/>
    <property type="evidence" value="ECO:0007669"/>
    <property type="project" value="TreeGrafter"/>
</dbReference>
<dbReference type="PANTHER" id="PTHR18968:SF164">
    <property type="entry name" value="PYRUVATE DECARBOXYLASE"/>
    <property type="match status" value="1"/>
</dbReference>
<dbReference type="EMBL" id="KV460216">
    <property type="protein sequence ID" value="OBT98574.1"/>
    <property type="molecule type" value="Genomic_DNA"/>
</dbReference>
<dbReference type="GO" id="GO:0005739">
    <property type="term" value="C:mitochondrion"/>
    <property type="evidence" value="ECO:0007669"/>
    <property type="project" value="TreeGrafter"/>
</dbReference>
<proteinExistence type="inferred from homology"/>
<dbReference type="GeneID" id="28836947"/>
<name>A0A1B8GRU8_9PEZI</name>
<accession>A0A1B8GRU8</accession>
<dbReference type="PANTHER" id="PTHR18968">
    <property type="entry name" value="THIAMINE PYROPHOSPHATE ENZYMES"/>
    <property type="match status" value="1"/>
</dbReference>
<dbReference type="STRING" id="342668.A0A1B8GRU8"/>
<dbReference type="AlphaFoldDB" id="A0A1B8GRU8"/>
<keyword evidence="4" id="KW-1185">Reference proteome</keyword>
<evidence type="ECO:0000259" key="2">
    <source>
        <dbReference type="Pfam" id="PF02775"/>
    </source>
</evidence>
<evidence type="ECO:0000313" key="4">
    <source>
        <dbReference type="Proteomes" id="UP000091956"/>
    </source>
</evidence>
<dbReference type="InterPro" id="IPR045229">
    <property type="entry name" value="TPP_enz"/>
</dbReference>
<dbReference type="GO" id="GO:0005948">
    <property type="term" value="C:acetolactate synthase complex"/>
    <property type="evidence" value="ECO:0007669"/>
    <property type="project" value="TreeGrafter"/>
</dbReference>
<dbReference type="OrthoDB" id="2867507at2759"/>
<feature type="domain" description="Thiamine pyrophosphate enzyme TPP-binding" evidence="2">
    <location>
        <begin position="146"/>
        <end position="271"/>
    </location>
</feature>
<sequence length="326" mass="35085">MADGYARVTGRPQAILVHVDVSTQALGQGIHNASVGRVLIFIFAVSFFPAHGRWKVDSYTAVTQLVDYIKSDVSITTSLKDPKYEARGVVRAAVHKARVEKIVSQPRLDDGDGLDIHNVGSLLKTSVADSTTFVVGAVTLAKELYNQLQRDRPGSWINCGGTGIGWSNGAMLGVKMALADLERDEPHRSSLVCQVVGDESFMSAAPSSALWVASKYEIPVLTIVLNNGGWKAPQNSTQLVYPHDLNTNASDDEINTSFHPTPNYAALEEAAAGSNVGWKNTLDNSGTWVKGLRVGAVGEFREALQPANLRVAQEGKGMLIEVEVTK</sequence>
<dbReference type="Pfam" id="PF02775">
    <property type="entry name" value="TPP_enzyme_C"/>
    <property type="match status" value="1"/>
</dbReference>
<dbReference type="InterPro" id="IPR029061">
    <property type="entry name" value="THDP-binding"/>
</dbReference>
<dbReference type="GO" id="GO:0050660">
    <property type="term" value="F:flavin adenine dinucleotide binding"/>
    <property type="evidence" value="ECO:0007669"/>
    <property type="project" value="TreeGrafter"/>
</dbReference>
<dbReference type="SUPFAM" id="SSF52518">
    <property type="entry name" value="Thiamin diphosphate-binding fold (THDP-binding)"/>
    <property type="match status" value="2"/>
</dbReference>